<dbReference type="Proteomes" id="UP001431010">
    <property type="component" value="Chromosome"/>
</dbReference>
<dbReference type="InterPro" id="IPR050249">
    <property type="entry name" value="Pseudomonas-type_ThrB"/>
</dbReference>
<name>A0ABY3R7R3_9BRAD</name>
<dbReference type="PANTHER" id="PTHR21064">
    <property type="entry name" value="AMINOGLYCOSIDE PHOSPHOTRANSFERASE DOMAIN-CONTAINING PROTEIN-RELATED"/>
    <property type="match status" value="1"/>
</dbReference>
<evidence type="ECO:0000259" key="2">
    <source>
        <dbReference type="Pfam" id="PF01636"/>
    </source>
</evidence>
<dbReference type="Gene3D" id="3.90.1200.10">
    <property type="match status" value="1"/>
</dbReference>
<dbReference type="RefSeq" id="WP_231319237.1">
    <property type="nucleotide sequence ID" value="NZ_CP088156.1"/>
</dbReference>
<dbReference type="EMBL" id="CP088156">
    <property type="protein sequence ID" value="UFZ03214.1"/>
    <property type="molecule type" value="Genomic_DNA"/>
</dbReference>
<organism evidence="3 4">
    <name type="scientific">Bradyrhizobium ontarionense</name>
    <dbReference type="NCBI Taxonomy" id="2898149"/>
    <lineage>
        <taxon>Bacteria</taxon>
        <taxon>Pseudomonadati</taxon>
        <taxon>Pseudomonadota</taxon>
        <taxon>Alphaproteobacteria</taxon>
        <taxon>Hyphomicrobiales</taxon>
        <taxon>Nitrobacteraceae</taxon>
        <taxon>Bradyrhizobium</taxon>
    </lineage>
</organism>
<reference evidence="3" key="1">
    <citation type="journal article" date="2024" name="Antonie Van Leeuwenhoek">
        <title>Bradyrhizobium ontarionense sp. nov., a novel bacterial symbiont isolated from Aeschynomene indica (Indian jointvetch), harbours photosynthesis, nitrogen fixation and nitrous oxide (N2O) reductase genes.</title>
        <authorList>
            <person name="Bromfield E.S.P."/>
            <person name="Cloutier S."/>
        </authorList>
    </citation>
    <scope>NUCLEOTIDE SEQUENCE</scope>
    <source>
        <strain evidence="3">A19</strain>
    </source>
</reference>
<dbReference type="Pfam" id="PF01636">
    <property type="entry name" value="APH"/>
    <property type="match status" value="1"/>
</dbReference>
<dbReference type="PANTHER" id="PTHR21064:SF6">
    <property type="entry name" value="AMINOGLYCOSIDE PHOSPHOTRANSFERASE DOMAIN-CONTAINING PROTEIN"/>
    <property type="match status" value="1"/>
</dbReference>
<dbReference type="SUPFAM" id="SSF56112">
    <property type="entry name" value="Protein kinase-like (PK-like)"/>
    <property type="match status" value="1"/>
</dbReference>
<gene>
    <name evidence="3" type="ORF">LQG66_28840</name>
</gene>
<evidence type="ECO:0000313" key="4">
    <source>
        <dbReference type="Proteomes" id="UP001431010"/>
    </source>
</evidence>
<keyword evidence="4" id="KW-1185">Reference proteome</keyword>
<protein>
    <submittedName>
        <fullName evidence="3">Phosphotransferase</fullName>
    </submittedName>
</protein>
<dbReference type="InterPro" id="IPR002575">
    <property type="entry name" value="Aminoglycoside_PTrfase"/>
</dbReference>
<sequence length="327" mass="36128">MLDFEPIYTTTAAESIARFVAGHYALPGPLDCRMVNRGFNDVYLIVAATGDRYVFRLSHHRARGAADVRTETDFVAHLARCGVPVAAAVQARDGALYVRGRAAEGVREGVLFHALDGRAPEVASTADARANGVTLAKVHGAATSHRAVAPLYRLDLDHLLRRPLARVQAFCRVIDAGDGGILQDIATRTAARIEAMDGLTWTHCHGDCHGFNARISEGGEAVFFDFDDGGPGYLAYDLSVFLWAKLSFGRRFHAAWQAFVDGYRSVRPISAADFEAAHAFVIVRHFWLMGEQASRSREWGSEPVRWVTREREFLETWEADQLADRLV</sequence>
<dbReference type="Gene3D" id="3.30.200.20">
    <property type="entry name" value="Phosphorylase Kinase, domain 1"/>
    <property type="match status" value="1"/>
</dbReference>
<accession>A0ABY3R7R3</accession>
<dbReference type="InterPro" id="IPR011009">
    <property type="entry name" value="Kinase-like_dom_sf"/>
</dbReference>
<proteinExistence type="inferred from homology"/>
<evidence type="ECO:0000313" key="3">
    <source>
        <dbReference type="EMBL" id="UFZ03214.1"/>
    </source>
</evidence>
<comment type="similarity">
    <text evidence="1">Belongs to the pseudomonas-type ThrB family.</text>
</comment>
<feature type="domain" description="Aminoglycoside phosphotransferase" evidence="2">
    <location>
        <begin position="40"/>
        <end position="268"/>
    </location>
</feature>
<evidence type="ECO:0000256" key="1">
    <source>
        <dbReference type="ARBA" id="ARBA00038240"/>
    </source>
</evidence>